<reference evidence="1" key="1">
    <citation type="submission" date="2019-11" db="EMBL/GenBank/DDBJ databases">
        <title>Bipolaris sorokiniana Genome sequencing.</title>
        <authorList>
            <person name="Wang H."/>
        </authorList>
    </citation>
    <scope>NUCLEOTIDE SEQUENCE</scope>
</reference>
<evidence type="ECO:0000313" key="2">
    <source>
        <dbReference type="Proteomes" id="UP000624244"/>
    </source>
</evidence>
<name>A0A8H5ZBN7_COCSA</name>
<dbReference type="AlphaFoldDB" id="A0A8H5ZBN7"/>
<dbReference type="EMBL" id="WNKQ01000018">
    <property type="protein sequence ID" value="KAF5845679.1"/>
    <property type="molecule type" value="Genomic_DNA"/>
</dbReference>
<sequence>MGIEHLAVGFHEASLHSAAPCPGLRDAVHGLATGCPFQWVHTYLLLSSVYTSILSNHYTQPRETQRRLYSIERTRLPPHGLTHPAACPLCIADPFPRNLCAGQRPFSSAHDTVVHSTTVVSLSPLLFPFSLSLYLSLWCGQHDPRPHATPRNIVVQRAKTCV</sequence>
<organism evidence="1 2">
    <name type="scientific">Cochliobolus sativus</name>
    <name type="common">Common root rot and spot blotch fungus</name>
    <name type="synonym">Bipolaris sorokiniana</name>
    <dbReference type="NCBI Taxonomy" id="45130"/>
    <lineage>
        <taxon>Eukaryota</taxon>
        <taxon>Fungi</taxon>
        <taxon>Dikarya</taxon>
        <taxon>Ascomycota</taxon>
        <taxon>Pezizomycotina</taxon>
        <taxon>Dothideomycetes</taxon>
        <taxon>Pleosporomycetidae</taxon>
        <taxon>Pleosporales</taxon>
        <taxon>Pleosporineae</taxon>
        <taxon>Pleosporaceae</taxon>
        <taxon>Bipolaris</taxon>
    </lineage>
</organism>
<evidence type="ECO:0000313" key="1">
    <source>
        <dbReference type="EMBL" id="KAF5845679.1"/>
    </source>
</evidence>
<gene>
    <name evidence="1" type="ORF">GGP41_009424</name>
</gene>
<dbReference type="Proteomes" id="UP000624244">
    <property type="component" value="Unassembled WGS sequence"/>
</dbReference>
<comment type="caution">
    <text evidence="1">The sequence shown here is derived from an EMBL/GenBank/DDBJ whole genome shotgun (WGS) entry which is preliminary data.</text>
</comment>
<accession>A0A8H5ZBN7</accession>
<protein>
    <submittedName>
        <fullName evidence="1">Uncharacterized protein</fullName>
    </submittedName>
</protein>
<proteinExistence type="predicted"/>